<reference evidence="2 3" key="1">
    <citation type="submission" date="2019-07" db="EMBL/GenBank/DDBJ databases">
        <title>Whole genome shotgun sequence of Adhaeribacter aerolatus NBRC 106133.</title>
        <authorList>
            <person name="Hosoyama A."/>
            <person name="Uohara A."/>
            <person name="Ohji S."/>
            <person name="Ichikawa N."/>
        </authorList>
    </citation>
    <scope>NUCLEOTIDE SEQUENCE [LARGE SCALE GENOMIC DNA]</scope>
    <source>
        <strain evidence="2 3">NBRC 106133</strain>
    </source>
</reference>
<protein>
    <recommendedName>
        <fullName evidence="4">Phytase-like domain-containing protein</fullName>
    </recommendedName>
</protein>
<dbReference type="AlphaFoldDB" id="A0A512ATE9"/>
<feature type="signal peptide" evidence="1">
    <location>
        <begin position="1"/>
        <end position="17"/>
    </location>
</feature>
<evidence type="ECO:0008006" key="4">
    <source>
        <dbReference type="Google" id="ProtNLM"/>
    </source>
</evidence>
<feature type="chain" id="PRO_5021904295" description="Phytase-like domain-containing protein" evidence="1">
    <location>
        <begin position="18"/>
        <end position="479"/>
    </location>
</feature>
<dbReference type="Proteomes" id="UP000321532">
    <property type="component" value="Unassembled WGS sequence"/>
</dbReference>
<evidence type="ECO:0000256" key="1">
    <source>
        <dbReference type="SAM" id="SignalP"/>
    </source>
</evidence>
<evidence type="ECO:0000313" key="2">
    <source>
        <dbReference type="EMBL" id="GEO02974.1"/>
    </source>
</evidence>
<comment type="caution">
    <text evidence="2">The sequence shown here is derived from an EMBL/GenBank/DDBJ whole genome shotgun (WGS) entry which is preliminary data.</text>
</comment>
<evidence type="ECO:0000313" key="3">
    <source>
        <dbReference type="Proteomes" id="UP000321532"/>
    </source>
</evidence>
<proteinExistence type="predicted"/>
<keyword evidence="1" id="KW-0732">Signal</keyword>
<accession>A0A512ATE9</accession>
<keyword evidence="3" id="KW-1185">Reference proteome</keyword>
<gene>
    <name evidence="2" type="ORF">AAE02nite_06380</name>
</gene>
<name>A0A512ATE9_9BACT</name>
<sequence length="479" mass="53123">MALTVALILVVSSFAQAQSRTRSVPFSYLPDQTEDQYNQRIKQKTLPVGTAGFIILSKKAAGIYAVEFYSNELKKIWEAALPLSATEEVEAFARNTENALVLIHRKNQETATQGLIGYAIDLKTGKKSEIKKLAEAPLKSRRLGAAFSEDGTKLVTYNYLQQQSGLKAIQATIFDGSLNKVQERTYSFQDLAGIQSANVKIDNAGHQYVALINNNATRLSVRRYNQAGPEIKGMDIQVGGVFEGKKVYVLDTFFALQQDSSMFAAATVADEKTGDFYSLKVIKFDFGSGDMKYAPEFRFTPQYIADINKLNKTGSPAVKRLSDIYLSEIVVSPDKNVLVMAEKKYNEGPKLPFAAREIHLFSYDEFLNPTWHSILNKSQIAPASEGFTGISYKANLAGNELQLITLETLNGKTDLFSRKINMKDGTTAAPQPLKLNVSTNQPLAYLKDFTAWLNENTLVAVFKPSRKSKALQLSKIIIK</sequence>
<dbReference type="EMBL" id="BJYS01000003">
    <property type="protein sequence ID" value="GEO02974.1"/>
    <property type="molecule type" value="Genomic_DNA"/>
</dbReference>
<organism evidence="2 3">
    <name type="scientific">Adhaeribacter aerolatus</name>
    <dbReference type="NCBI Taxonomy" id="670289"/>
    <lineage>
        <taxon>Bacteria</taxon>
        <taxon>Pseudomonadati</taxon>
        <taxon>Bacteroidota</taxon>
        <taxon>Cytophagia</taxon>
        <taxon>Cytophagales</taxon>
        <taxon>Hymenobacteraceae</taxon>
        <taxon>Adhaeribacter</taxon>
    </lineage>
</organism>